<protein>
    <submittedName>
        <fullName evidence="9">TolC family outer membrane protein</fullName>
    </submittedName>
</protein>
<name>A0A848HIG1_9BURK</name>
<dbReference type="PANTHER" id="PTHR30026">
    <property type="entry name" value="OUTER MEMBRANE PROTEIN TOLC"/>
    <property type="match status" value="1"/>
</dbReference>
<dbReference type="Pfam" id="PF02321">
    <property type="entry name" value="OEP"/>
    <property type="match status" value="2"/>
</dbReference>
<evidence type="ECO:0000313" key="10">
    <source>
        <dbReference type="Proteomes" id="UP000583752"/>
    </source>
</evidence>
<dbReference type="SUPFAM" id="SSF56954">
    <property type="entry name" value="Outer membrane efflux proteins (OEP)"/>
    <property type="match status" value="1"/>
</dbReference>
<keyword evidence="6" id="KW-0472">Membrane</keyword>
<accession>A0A848HIG1</accession>
<dbReference type="GO" id="GO:0015288">
    <property type="term" value="F:porin activity"/>
    <property type="evidence" value="ECO:0007669"/>
    <property type="project" value="TreeGrafter"/>
</dbReference>
<dbReference type="NCBIfam" id="TIGR01844">
    <property type="entry name" value="type_I_sec_TolC"/>
    <property type="match status" value="1"/>
</dbReference>
<comment type="caution">
    <text evidence="9">The sequence shown here is derived from an EMBL/GenBank/DDBJ whole genome shotgun (WGS) entry which is preliminary data.</text>
</comment>
<keyword evidence="7" id="KW-0998">Cell outer membrane</keyword>
<organism evidence="9 10">
    <name type="scientific">Massilia polaris</name>
    <dbReference type="NCBI Taxonomy" id="2728846"/>
    <lineage>
        <taxon>Bacteria</taxon>
        <taxon>Pseudomonadati</taxon>
        <taxon>Pseudomonadota</taxon>
        <taxon>Betaproteobacteria</taxon>
        <taxon>Burkholderiales</taxon>
        <taxon>Oxalobacteraceae</taxon>
        <taxon>Telluria group</taxon>
        <taxon>Massilia</taxon>
    </lineage>
</organism>
<evidence type="ECO:0000256" key="7">
    <source>
        <dbReference type="ARBA" id="ARBA00023237"/>
    </source>
</evidence>
<dbReference type="InterPro" id="IPR010130">
    <property type="entry name" value="T1SS_OMP_TolC"/>
</dbReference>
<dbReference type="GO" id="GO:0009279">
    <property type="term" value="C:cell outer membrane"/>
    <property type="evidence" value="ECO:0007669"/>
    <property type="project" value="UniProtKB-SubCell"/>
</dbReference>
<evidence type="ECO:0000256" key="4">
    <source>
        <dbReference type="ARBA" id="ARBA00022452"/>
    </source>
</evidence>
<gene>
    <name evidence="9" type="ORF">HHL21_08845</name>
</gene>
<proteinExistence type="inferred from homology"/>
<keyword evidence="8" id="KW-0175">Coiled coil</keyword>
<dbReference type="AlphaFoldDB" id="A0A848HIG1"/>
<reference evidence="9 10" key="1">
    <citation type="submission" date="2020-04" db="EMBL/GenBank/DDBJ databases">
        <title>Massilia sp. RP-1-19 isolated from soil.</title>
        <authorList>
            <person name="Dahal R.H."/>
        </authorList>
    </citation>
    <scope>NUCLEOTIDE SEQUENCE [LARGE SCALE GENOMIC DNA]</scope>
    <source>
        <strain evidence="9 10">RP-1-19</strain>
    </source>
</reference>
<comment type="similarity">
    <text evidence="2">Belongs to the outer membrane factor (OMF) (TC 1.B.17) family.</text>
</comment>
<evidence type="ECO:0000256" key="3">
    <source>
        <dbReference type="ARBA" id="ARBA00022448"/>
    </source>
</evidence>
<evidence type="ECO:0000313" key="9">
    <source>
        <dbReference type="EMBL" id="NML61185.1"/>
    </source>
</evidence>
<keyword evidence="10" id="KW-1185">Reference proteome</keyword>
<evidence type="ECO:0000256" key="1">
    <source>
        <dbReference type="ARBA" id="ARBA00004442"/>
    </source>
</evidence>
<dbReference type="Gene3D" id="1.20.1600.10">
    <property type="entry name" value="Outer membrane efflux proteins (OEP)"/>
    <property type="match status" value="1"/>
</dbReference>
<sequence>MSAGSASAISLQQAYQAALANDPSYRMNFFENESGKENRIIGRAALLPNISGSYSANRVRADVTQETLGKENVTHPRYTSRSAVAQLRQPLINFEAYARYRQGIAQAGESAERFETNKDAVAVRVVSAYVDALYARDQLKLVKAERDAFSEQMKVNNRLFDKGEGTRTDMLETQARLDLAEAQVLEAEDALTAARTTLEGVIGMPAGELDSLSASFKIDPLSPASFDEWRATSLANNPDLKAARLAVEVAHQEVNKSRAGHAPRLDLVASYSKNDSETLTQLNQETVNRTVGIQLNVPIYSGGQISAVSRQAVATRERAKADLDRRTSLVLVELRKAHSVVLSSVARVDALVKAVGSGKLLVTATEQSIKGGVRINLDMLNAQQQLVASERDLAQARYGYLLGLLRLKAASGTLTDGDVYQVAKYFE</sequence>
<dbReference type="GO" id="GO:1990281">
    <property type="term" value="C:efflux pump complex"/>
    <property type="evidence" value="ECO:0007669"/>
    <property type="project" value="TreeGrafter"/>
</dbReference>
<evidence type="ECO:0000256" key="5">
    <source>
        <dbReference type="ARBA" id="ARBA00022692"/>
    </source>
</evidence>
<keyword evidence="5" id="KW-0812">Transmembrane</keyword>
<feature type="coiled-coil region" evidence="8">
    <location>
        <begin position="170"/>
        <end position="197"/>
    </location>
</feature>
<evidence type="ECO:0000256" key="2">
    <source>
        <dbReference type="ARBA" id="ARBA00007613"/>
    </source>
</evidence>
<dbReference type="InterPro" id="IPR003423">
    <property type="entry name" value="OMP_efflux"/>
</dbReference>
<evidence type="ECO:0000256" key="6">
    <source>
        <dbReference type="ARBA" id="ARBA00023136"/>
    </source>
</evidence>
<comment type="subcellular location">
    <subcellularLocation>
        <location evidence="1">Cell outer membrane</location>
    </subcellularLocation>
</comment>
<dbReference type="GO" id="GO:0015562">
    <property type="term" value="F:efflux transmembrane transporter activity"/>
    <property type="evidence" value="ECO:0007669"/>
    <property type="project" value="InterPro"/>
</dbReference>
<dbReference type="InterPro" id="IPR051906">
    <property type="entry name" value="TolC-like"/>
</dbReference>
<evidence type="ECO:0000256" key="8">
    <source>
        <dbReference type="SAM" id="Coils"/>
    </source>
</evidence>
<dbReference type="EMBL" id="JABBGG010000004">
    <property type="protein sequence ID" value="NML61185.1"/>
    <property type="molecule type" value="Genomic_DNA"/>
</dbReference>
<keyword evidence="4" id="KW-1134">Transmembrane beta strand</keyword>
<keyword evidence="3" id="KW-0813">Transport</keyword>
<dbReference type="Proteomes" id="UP000583752">
    <property type="component" value="Unassembled WGS sequence"/>
</dbReference>
<dbReference type="PANTHER" id="PTHR30026:SF20">
    <property type="entry name" value="OUTER MEMBRANE PROTEIN TOLC"/>
    <property type="match status" value="1"/>
</dbReference>